<dbReference type="InterPro" id="IPR002347">
    <property type="entry name" value="SDR_fam"/>
</dbReference>
<organism evidence="3">
    <name type="scientific">Angiostrongylus costaricensis</name>
    <name type="common">Nematode worm</name>
    <dbReference type="NCBI Taxonomy" id="334426"/>
    <lineage>
        <taxon>Eukaryota</taxon>
        <taxon>Metazoa</taxon>
        <taxon>Ecdysozoa</taxon>
        <taxon>Nematoda</taxon>
        <taxon>Chromadorea</taxon>
        <taxon>Rhabditida</taxon>
        <taxon>Rhabditina</taxon>
        <taxon>Rhabditomorpha</taxon>
        <taxon>Strongyloidea</taxon>
        <taxon>Metastrongylidae</taxon>
        <taxon>Angiostrongylus</taxon>
    </lineage>
</organism>
<dbReference type="AlphaFoldDB" id="A0A0R3PDI0"/>
<dbReference type="SUPFAM" id="SSF51735">
    <property type="entry name" value="NAD(P)-binding Rossmann-fold domains"/>
    <property type="match status" value="1"/>
</dbReference>
<evidence type="ECO:0000313" key="3">
    <source>
        <dbReference type="WBParaSite" id="ACOC_0000199501-mRNA-1"/>
    </source>
</evidence>
<dbReference type="WBParaSite" id="ACOC_0000199501-mRNA-1">
    <property type="protein sequence ID" value="ACOC_0000199501-mRNA-1"/>
    <property type="gene ID" value="ACOC_0000199501"/>
</dbReference>
<protein>
    <submittedName>
        <fullName evidence="3">Epimerase domain-containing protein</fullName>
    </submittedName>
</protein>
<sequence length="81" mass="8939">MSAPVVLVTGVTSTVGKAIVRRLAFSGYNVAAADRCSGDVSEVAADNKKEFEKRVRLRDLLKRNWVRRFVDVLGRNDIDCG</sequence>
<dbReference type="Gene3D" id="3.40.50.720">
    <property type="entry name" value="NAD(P)-binding Rossmann-like Domain"/>
    <property type="match status" value="1"/>
</dbReference>
<reference evidence="1 2" key="2">
    <citation type="submission" date="2018-11" db="EMBL/GenBank/DDBJ databases">
        <authorList>
            <consortium name="Pathogen Informatics"/>
        </authorList>
    </citation>
    <scope>NUCLEOTIDE SEQUENCE [LARGE SCALE GENOMIC DNA]</scope>
    <source>
        <strain evidence="1 2">Costa Rica</strain>
    </source>
</reference>
<dbReference type="InterPro" id="IPR036291">
    <property type="entry name" value="NAD(P)-bd_dom_sf"/>
</dbReference>
<dbReference type="EMBL" id="UYYA01000344">
    <property type="protein sequence ID" value="VDM53581.1"/>
    <property type="molecule type" value="Genomic_DNA"/>
</dbReference>
<proteinExistence type="predicted"/>
<accession>A0A0R3PDI0</accession>
<name>A0A0R3PDI0_ANGCS</name>
<dbReference type="Pfam" id="PF00106">
    <property type="entry name" value="adh_short"/>
    <property type="match status" value="1"/>
</dbReference>
<evidence type="ECO:0000313" key="1">
    <source>
        <dbReference type="EMBL" id="VDM53581.1"/>
    </source>
</evidence>
<dbReference type="OrthoDB" id="1669814at2759"/>
<gene>
    <name evidence="1" type="ORF">ACOC_LOCUS1996</name>
</gene>
<keyword evidence="2" id="KW-1185">Reference proteome</keyword>
<evidence type="ECO:0000313" key="2">
    <source>
        <dbReference type="Proteomes" id="UP000267027"/>
    </source>
</evidence>
<dbReference type="STRING" id="334426.A0A0R3PDI0"/>
<dbReference type="Proteomes" id="UP000267027">
    <property type="component" value="Unassembled WGS sequence"/>
</dbReference>
<reference evidence="3" key="1">
    <citation type="submission" date="2017-02" db="UniProtKB">
        <authorList>
            <consortium name="WormBaseParasite"/>
        </authorList>
    </citation>
    <scope>IDENTIFICATION</scope>
</reference>